<sequence length="102" mass="11211">MIKQSLVTTGLHNIANRVKRQAYIPPTASNLNNSPLIASSFEDVIETLGDAQAANYSATFLYKEGDVLIKNLIKEKDSNNNASSSTCQGFLLYVNNKHLVRP</sequence>
<evidence type="ECO:0000313" key="2">
    <source>
        <dbReference type="Proteomes" id="UP000030746"/>
    </source>
</evidence>
<dbReference type="KEGG" id="lgi:LOTGIDRAFT_174712"/>
<dbReference type="CTD" id="20242861"/>
<proteinExistence type="predicted"/>
<dbReference type="HOGENOM" id="CLU_2280566_0_0_1"/>
<dbReference type="Proteomes" id="UP000030746">
    <property type="component" value="Unassembled WGS sequence"/>
</dbReference>
<keyword evidence="2" id="KW-1185">Reference proteome</keyword>
<dbReference type="EMBL" id="KB201392">
    <property type="protein sequence ID" value="ESO96720.1"/>
    <property type="molecule type" value="Genomic_DNA"/>
</dbReference>
<protein>
    <submittedName>
        <fullName evidence="1">Uncharacterized protein</fullName>
    </submittedName>
</protein>
<reference evidence="1 2" key="1">
    <citation type="journal article" date="2013" name="Nature">
        <title>Insights into bilaterian evolution from three spiralian genomes.</title>
        <authorList>
            <person name="Simakov O."/>
            <person name="Marletaz F."/>
            <person name="Cho S.J."/>
            <person name="Edsinger-Gonzales E."/>
            <person name="Havlak P."/>
            <person name="Hellsten U."/>
            <person name="Kuo D.H."/>
            <person name="Larsson T."/>
            <person name="Lv J."/>
            <person name="Arendt D."/>
            <person name="Savage R."/>
            <person name="Osoegawa K."/>
            <person name="de Jong P."/>
            <person name="Grimwood J."/>
            <person name="Chapman J.A."/>
            <person name="Shapiro H."/>
            <person name="Aerts A."/>
            <person name="Otillar R.P."/>
            <person name="Terry A.Y."/>
            <person name="Boore J.L."/>
            <person name="Grigoriev I.V."/>
            <person name="Lindberg D.R."/>
            <person name="Seaver E.C."/>
            <person name="Weisblat D.A."/>
            <person name="Putnam N.H."/>
            <person name="Rokhsar D.S."/>
        </authorList>
    </citation>
    <scope>NUCLEOTIDE SEQUENCE [LARGE SCALE GENOMIC DNA]</scope>
</reference>
<accession>V4APK2</accession>
<dbReference type="RefSeq" id="XP_009052580.1">
    <property type="nucleotide sequence ID" value="XM_009054332.1"/>
</dbReference>
<dbReference type="AlphaFoldDB" id="V4APK2"/>
<evidence type="ECO:0000313" key="1">
    <source>
        <dbReference type="EMBL" id="ESO96720.1"/>
    </source>
</evidence>
<organism evidence="1 2">
    <name type="scientific">Lottia gigantea</name>
    <name type="common">Giant owl limpet</name>
    <dbReference type="NCBI Taxonomy" id="225164"/>
    <lineage>
        <taxon>Eukaryota</taxon>
        <taxon>Metazoa</taxon>
        <taxon>Spiralia</taxon>
        <taxon>Lophotrochozoa</taxon>
        <taxon>Mollusca</taxon>
        <taxon>Gastropoda</taxon>
        <taxon>Patellogastropoda</taxon>
        <taxon>Lottioidea</taxon>
        <taxon>Lottiidae</taxon>
        <taxon>Lottia</taxon>
    </lineage>
</organism>
<gene>
    <name evidence="1" type="ORF">LOTGIDRAFT_174712</name>
</gene>
<dbReference type="GeneID" id="20242861"/>
<name>V4APK2_LOTGI</name>